<evidence type="ECO:0000256" key="1">
    <source>
        <dbReference type="SAM" id="SignalP"/>
    </source>
</evidence>
<feature type="signal peptide" evidence="1">
    <location>
        <begin position="1"/>
        <end position="23"/>
    </location>
</feature>
<evidence type="ECO:0008006" key="4">
    <source>
        <dbReference type="Google" id="ProtNLM"/>
    </source>
</evidence>
<proteinExistence type="predicted"/>
<sequence>MPLCCLWVSVCVHMALRLDRATSSRVCTLGCVETCGRGDCCLNTRASAVCRNTIPYTSIKDKSDCWSLIARVLTPGSSKGNGLVEGLVAVDRHSTRDNVLSDMWALLVSVVWVLVNGVELGDSQNGAENLVSHNGHIVVHVGENGGLDEVSLVRAGLGRPFKQEMYLMYPWVLLNWFLSCMDNCRSQREYR</sequence>
<organism evidence="2 3">
    <name type="scientific">Yarrowia lipolytica</name>
    <name type="common">Candida lipolytica</name>
    <dbReference type="NCBI Taxonomy" id="4952"/>
    <lineage>
        <taxon>Eukaryota</taxon>
        <taxon>Fungi</taxon>
        <taxon>Dikarya</taxon>
        <taxon>Ascomycota</taxon>
        <taxon>Saccharomycotina</taxon>
        <taxon>Dipodascomycetes</taxon>
        <taxon>Dipodascales</taxon>
        <taxon>Dipodascales incertae sedis</taxon>
        <taxon>Yarrowia</taxon>
    </lineage>
</organism>
<dbReference type="VEuPathDB" id="FungiDB:YALI1_D07252g"/>
<dbReference type="EMBL" id="CP017556">
    <property type="protein sequence ID" value="AOW03629.1"/>
    <property type="molecule type" value="Genomic_DNA"/>
</dbReference>
<dbReference type="AlphaFoldDB" id="A0A1D8NDC1"/>
<feature type="chain" id="PRO_5009110458" description="Secreted protein" evidence="1">
    <location>
        <begin position="24"/>
        <end position="191"/>
    </location>
</feature>
<protein>
    <recommendedName>
        <fullName evidence="4">Secreted protein</fullName>
    </recommendedName>
</protein>
<dbReference type="GeneID" id="94583234"/>
<keyword evidence="1" id="KW-0732">Signal</keyword>
<reference evidence="2 3" key="1">
    <citation type="journal article" date="2016" name="PLoS ONE">
        <title>Sequence Assembly of Yarrowia lipolytica Strain W29/CLIB89 Shows Transposable Element Diversity.</title>
        <authorList>
            <person name="Magnan C."/>
            <person name="Yu J."/>
            <person name="Chang I."/>
            <person name="Jahn E."/>
            <person name="Kanomata Y."/>
            <person name="Wu J."/>
            <person name="Zeller M."/>
            <person name="Oakes M."/>
            <person name="Baldi P."/>
            <person name="Sandmeyer S."/>
        </authorList>
    </citation>
    <scope>NUCLEOTIDE SEQUENCE [LARGE SCALE GENOMIC DNA]</scope>
    <source>
        <strain evidence="3">CLIB89(W29)</strain>
    </source>
</reference>
<evidence type="ECO:0000313" key="3">
    <source>
        <dbReference type="Proteomes" id="UP000182444"/>
    </source>
</evidence>
<evidence type="ECO:0000313" key="2">
    <source>
        <dbReference type="EMBL" id="AOW03629.1"/>
    </source>
</evidence>
<dbReference type="Proteomes" id="UP000182444">
    <property type="component" value="Chromosome 1D"/>
</dbReference>
<accession>A0A1D8NDC1</accession>
<name>A0A1D8NDC1_YARLL</name>
<gene>
    <name evidence="2" type="ORF">YALI1_D07252g</name>
</gene>
<dbReference type="RefSeq" id="XP_068138721.1">
    <property type="nucleotide sequence ID" value="XM_068282620.1"/>
</dbReference>